<keyword evidence="1" id="KW-0472">Membrane</keyword>
<dbReference type="KEGG" id="ntr:B0W44_01185"/>
<protein>
    <submittedName>
        <fullName evidence="2">DNA-binding protein</fullName>
    </submittedName>
</protein>
<feature type="transmembrane region" description="Helical" evidence="1">
    <location>
        <begin position="36"/>
        <end position="57"/>
    </location>
</feature>
<dbReference type="AlphaFoldDB" id="A0A1U9K3I8"/>
<reference evidence="2 3" key="1">
    <citation type="journal article" date="2015" name="Int. J. Syst. Evol. Microbiol.">
        <title>Novibacillus thermophilus gen. nov., sp. nov., a Gram-staining-negative and moderately thermophilic member of the family Thermoactinomycetaceae.</title>
        <authorList>
            <person name="Yang G."/>
            <person name="Chen J."/>
            <person name="Zhou S."/>
        </authorList>
    </citation>
    <scope>NUCLEOTIDE SEQUENCE [LARGE SCALE GENOMIC DNA]</scope>
    <source>
        <strain evidence="2 3">SG-1</strain>
    </source>
</reference>
<dbReference type="GO" id="GO:0003677">
    <property type="term" value="F:DNA binding"/>
    <property type="evidence" value="ECO:0007669"/>
    <property type="project" value="UniProtKB-KW"/>
</dbReference>
<name>A0A1U9K3I8_9BACL</name>
<evidence type="ECO:0000256" key="1">
    <source>
        <dbReference type="SAM" id="Phobius"/>
    </source>
</evidence>
<keyword evidence="2" id="KW-0238">DNA-binding</keyword>
<dbReference type="Pfam" id="PF06695">
    <property type="entry name" value="Sm_multidrug_ex"/>
    <property type="match status" value="1"/>
</dbReference>
<keyword evidence="1" id="KW-0812">Transmembrane</keyword>
<proteinExistence type="predicted"/>
<feature type="transmembrane region" description="Helical" evidence="1">
    <location>
        <begin position="95"/>
        <end position="116"/>
    </location>
</feature>
<feature type="transmembrane region" description="Helical" evidence="1">
    <location>
        <begin position="122"/>
        <end position="145"/>
    </location>
</feature>
<feature type="transmembrane region" description="Helical" evidence="1">
    <location>
        <begin position="7"/>
        <end position="30"/>
    </location>
</feature>
<dbReference type="STRING" id="1471761.B0W44_01185"/>
<gene>
    <name evidence="2" type="ORF">B0W44_01185</name>
</gene>
<dbReference type="EMBL" id="CP019699">
    <property type="protein sequence ID" value="AQS54603.1"/>
    <property type="molecule type" value="Genomic_DNA"/>
</dbReference>
<dbReference type="RefSeq" id="WP_077718423.1">
    <property type="nucleotide sequence ID" value="NZ_CP019699.1"/>
</dbReference>
<keyword evidence="3" id="KW-1185">Reference proteome</keyword>
<dbReference type="Proteomes" id="UP000188603">
    <property type="component" value="Chromosome"/>
</dbReference>
<organism evidence="2 3">
    <name type="scientific">Novibacillus thermophilus</name>
    <dbReference type="NCBI Taxonomy" id="1471761"/>
    <lineage>
        <taxon>Bacteria</taxon>
        <taxon>Bacillati</taxon>
        <taxon>Bacillota</taxon>
        <taxon>Bacilli</taxon>
        <taxon>Bacillales</taxon>
        <taxon>Thermoactinomycetaceae</taxon>
        <taxon>Novibacillus</taxon>
    </lineage>
</organism>
<dbReference type="OrthoDB" id="6400183at2"/>
<evidence type="ECO:0000313" key="2">
    <source>
        <dbReference type="EMBL" id="AQS54603.1"/>
    </source>
</evidence>
<accession>A0A1U9K3I8</accession>
<sequence>MSVYVAHLIIFLVAAIPFFEVLAVIPLGIAAGLNPLTVTLVAFWGNMVTIYLLILFIDHIQTWRKQRKERQGKTSPQKRQARAEKIWKKYGLPGLALLSPILIGSHLGAVLAMGFGGTKQQITFWMTVSILAWSAIIGVASYYGIDFFYDRMGRDGFLEPLLETE</sequence>
<dbReference type="InterPro" id="IPR009577">
    <property type="entry name" value="Sm_multidrug_ex"/>
</dbReference>
<evidence type="ECO:0000313" key="3">
    <source>
        <dbReference type="Proteomes" id="UP000188603"/>
    </source>
</evidence>
<keyword evidence="1" id="KW-1133">Transmembrane helix</keyword>